<accession>A0ABV6HH39</accession>
<keyword evidence="1 2" id="KW-0597">Phosphoprotein</keyword>
<comment type="caution">
    <text evidence="4">The sequence shown here is derived from an EMBL/GenBank/DDBJ whole genome shotgun (WGS) entry which is preliminary data.</text>
</comment>
<evidence type="ECO:0000259" key="3">
    <source>
        <dbReference type="PROSITE" id="PS50110"/>
    </source>
</evidence>
<keyword evidence="5" id="KW-1185">Reference proteome</keyword>
<dbReference type="InterPro" id="IPR011006">
    <property type="entry name" value="CheY-like_superfamily"/>
</dbReference>
<dbReference type="PANTHER" id="PTHR44591">
    <property type="entry name" value="STRESS RESPONSE REGULATOR PROTEIN 1"/>
    <property type="match status" value="1"/>
</dbReference>
<proteinExistence type="predicted"/>
<dbReference type="InterPro" id="IPR050595">
    <property type="entry name" value="Bact_response_regulator"/>
</dbReference>
<organism evidence="4 5">
    <name type="scientific">Olivibacter oleidegradans</name>
    <dbReference type="NCBI Taxonomy" id="760123"/>
    <lineage>
        <taxon>Bacteria</taxon>
        <taxon>Pseudomonadati</taxon>
        <taxon>Bacteroidota</taxon>
        <taxon>Sphingobacteriia</taxon>
        <taxon>Sphingobacteriales</taxon>
        <taxon>Sphingobacteriaceae</taxon>
        <taxon>Olivibacter</taxon>
    </lineage>
</organism>
<dbReference type="PROSITE" id="PS50110">
    <property type="entry name" value="RESPONSE_REGULATORY"/>
    <property type="match status" value="1"/>
</dbReference>
<dbReference type="EMBL" id="JBHLWO010000001">
    <property type="protein sequence ID" value="MFC0318201.1"/>
    <property type="molecule type" value="Genomic_DNA"/>
</dbReference>
<dbReference type="Gene3D" id="3.40.50.2300">
    <property type="match status" value="1"/>
</dbReference>
<dbReference type="SUPFAM" id="SSF52172">
    <property type="entry name" value="CheY-like"/>
    <property type="match status" value="1"/>
</dbReference>
<protein>
    <submittedName>
        <fullName evidence="4">Response regulator transcription factor</fullName>
    </submittedName>
</protein>
<dbReference type="RefSeq" id="WP_130856263.1">
    <property type="nucleotide sequence ID" value="NZ_JBHLWO010000001.1"/>
</dbReference>
<dbReference type="InterPro" id="IPR001789">
    <property type="entry name" value="Sig_transdc_resp-reg_receiver"/>
</dbReference>
<feature type="modified residue" description="4-aspartylphosphate" evidence="2">
    <location>
        <position position="53"/>
    </location>
</feature>
<feature type="domain" description="Response regulatory" evidence="3">
    <location>
        <begin position="4"/>
        <end position="117"/>
    </location>
</feature>
<evidence type="ECO:0000313" key="5">
    <source>
        <dbReference type="Proteomes" id="UP001589774"/>
    </source>
</evidence>
<gene>
    <name evidence="4" type="ORF">ACFFI0_07760</name>
</gene>
<evidence type="ECO:0000256" key="1">
    <source>
        <dbReference type="ARBA" id="ARBA00022553"/>
    </source>
</evidence>
<dbReference type="Pfam" id="PF00072">
    <property type="entry name" value="Response_reg"/>
    <property type="match status" value="1"/>
</dbReference>
<dbReference type="SMART" id="SM00448">
    <property type="entry name" value="REC"/>
    <property type="match status" value="1"/>
</dbReference>
<reference evidence="4 5" key="1">
    <citation type="submission" date="2024-09" db="EMBL/GenBank/DDBJ databases">
        <authorList>
            <person name="Sun Q."/>
            <person name="Mori K."/>
        </authorList>
    </citation>
    <scope>NUCLEOTIDE SEQUENCE [LARGE SCALE GENOMIC DNA]</scope>
    <source>
        <strain evidence="4 5">CCM 7765</strain>
    </source>
</reference>
<evidence type="ECO:0000313" key="4">
    <source>
        <dbReference type="EMBL" id="MFC0318201.1"/>
    </source>
</evidence>
<name>A0ABV6HH39_9SPHI</name>
<sequence length="118" mass="13433">MGTKIMVLEDDPDIRRVIALILLRERFEVQSYASATAFLNEISDMDADLFLLDVKLPDGNGMDICNQLKQDSRTRHIPVIMMSAHYNLAKAGEFIADDFICKPFNITDFVDTIRKHIA</sequence>
<dbReference type="PANTHER" id="PTHR44591:SF3">
    <property type="entry name" value="RESPONSE REGULATORY DOMAIN-CONTAINING PROTEIN"/>
    <property type="match status" value="1"/>
</dbReference>
<dbReference type="Proteomes" id="UP001589774">
    <property type="component" value="Unassembled WGS sequence"/>
</dbReference>
<evidence type="ECO:0000256" key="2">
    <source>
        <dbReference type="PROSITE-ProRule" id="PRU00169"/>
    </source>
</evidence>